<dbReference type="AlphaFoldDB" id="A0AAP2DTC6"/>
<evidence type="ECO:0000256" key="1">
    <source>
        <dbReference type="SAM" id="Phobius"/>
    </source>
</evidence>
<protein>
    <submittedName>
        <fullName evidence="2">Uncharacterized protein</fullName>
    </submittedName>
</protein>
<keyword evidence="1" id="KW-1133">Transmembrane helix</keyword>
<keyword evidence="1" id="KW-0812">Transmembrane</keyword>
<sequence>MDIFSWVVVLTLFLTCFTLLVAGIIDAVRDGKRIDERKSKETQHL</sequence>
<feature type="transmembrane region" description="Helical" evidence="1">
    <location>
        <begin position="6"/>
        <end position="28"/>
    </location>
</feature>
<name>A0AAP2DTC6_9BACT</name>
<evidence type="ECO:0000313" key="2">
    <source>
        <dbReference type="EMBL" id="MBT1700847.1"/>
    </source>
</evidence>
<keyword evidence="3" id="KW-1185">Reference proteome</keyword>
<organism evidence="2 3">
    <name type="scientific">Chryseosolibacter histidini</name>
    <dbReference type="NCBI Taxonomy" id="2782349"/>
    <lineage>
        <taxon>Bacteria</taxon>
        <taxon>Pseudomonadati</taxon>
        <taxon>Bacteroidota</taxon>
        <taxon>Cytophagia</taxon>
        <taxon>Cytophagales</taxon>
        <taxon>Chryseotaleaceae</taxon>
        <taxon>Chryseosolibacter</taxon>
    </lineage>
</organism>
<dbReference type="RefSeq" id="WP_254169535.1">
    <property type="nucleotide sequence ID" value="NZ_JAHESF010000049.1"/>
</dbReference>
<accession>A0AAP2DTC6</accession>
<dbReference type="EMBL" id="JAHESF010000049">
    <property type="protein sequence ID" value="MBT1700847.1"/>
    <property type="molecule type" value="Genomic_DNA"/>
</dbReference>
<evidence type="ECO:0000313" key="3">
    <source>
        <dbReference type="Proteomes" id="UP001319200"/>
    </source>
</evidence>
<comment type="caution">
    <text evidence="2">The sequence shown here is derived from an EMBL/GenBank/DDBJ whole genome shotgun (WGS) entry which is preliminary data.</text>
</comment>
<gene>
    <name evidence="2" type="ORF">KK083_28405</name>
</gene>
<dbReference type="Proteomes" id="UP001319200">
    <property type="component" value="Unassembled WGS sequence"/>
</dbReference>
<proteinExistence type="predicted"/>
<keyword evidence="1" id="KW-0472">Membrane</keyword>
<reference evidence="2 3" key="1">
    <citation type="submission" date="2021-05" db="EMBL/GenBank/DDBJ databases">
        <title>A Polyphasic approach of four new species of the genus Ohtaekwangia: Ohtaekwangia histidinii sp. nov., Ohtaekwangia cretensis sp. nov., Ohtaekwangia indiensis sp. nov., Ohtaekwangia reichenbachii sp. nov. from diverse environment.</title>
        <authorList>
            <person name="Octaviana S."/>
        </authorList>
    </citation>
    <scope>NUCLEOTIDE SEQUENCE [LARGE SCALE GENOMIC DNA]</scope>
    <source>
        <strain evidence="2 3">PWU4</strain>
    </source>
</reference>